<protein>
    <submittedName>
        <fullName evidence="1">Uncharacterized protein</fullName>
    </submittedName>
</protein>
<gene>
    <name evidence="1" type="ORF">PVK06_019024</name>
</gene>
<dbReference type="Proteomes" id="UP001358586">
    <property type="component" value="Chromosome 6"/>
</dbReference>
<accession>A0ABR0PIR6</accession>
<dbReference type="EMBL" id="JARKNE010000006">
    <property type="protein sequence ID" value="KAK5824253.1"/>
    <property type="molecule type" value="Genomic_DNA"/>
</dbReference>
<comment type="caution">
    <text evidence="1">The sequence shown here is derived from an EMBL/GenBank/DDBJ whole genome shotgun (WGS) entry which is preliminary data.</text>
</comment>
<evidence type="ECO:0000313" key="2">
    <source>
        <dbReference type="Proteomes" id="UP001358586"/>
    </source>
</evidence>
<keyword evidence="2" id="KW-1185">Reference proteome</keyword>
<reference evidence="1 2" key="1">
    <citation type="submission" date="2023-03" db="EMBL/GenBank/DDBJ databases">
        <title>WGS of Gossypium arboreum.</title>
        <authorList>
            <person name="Yu D."/>
        </authorList>
    </citation>
    <scope>NUCLEOTIDE SEQUENCE [LARGE SCALE GENOMIC DNA]</scope>
    <source>
        <tissue evidence="1">Leaf</tissue>
    </source>
</reference>
<evidence type="ECO:0000313" key="1">
    <source>
        <dbReference type="EMBL" id="KAK5824253.1"/>
    </source>
</evidence>
<name>A0ABR0PIR6_GOSAR</name>
<sequence length="162" mass="18618">MTSSRVRQMELQQSIGARMIIMGNMNIHTNLLMIKYGYSNDTDGYYRGWSSSYSAYGLYPSYCYSNRDVENEEYFDNPSFAVQVGTLEDGISSCQDRKSSMSKTLDQLLEATQSRLAMNALVELSVDHDVPKLEEETHLIVIEHDKLKRDVQQEFGVEDQYL</sequence>
<organism evidence="1 2">
    <name type="scientific">Gossypium arboreum</name>
    <name type="common">Tree cotton</name>
    <name type="synonym">Gossypium nanking</name>
    <dbReference type="NCBI Taxonomy" id="29729"/>
    <lineage>
        <taxon>Eukaryota</taxon>
        <taxon>Viridiplantae</taxon>
        <taxon>Streptophyta</taxon>
        <taxon>Embryophyta</taxon>
        <taxon>Tracheophyta</taxon>
        <taxon>Spermatophyta</taxon>
        <taxon>Magnoliopsida</taxon>
        <taxon>eudicotyledons</taxon>
        <taxon>Gunneridae</taxon>
        <taxon>Pentapetalae</taxon>
        <taxon>rosids</taxon>
        <taxon>malvids</taxon>
        <taxon>Malvales</taxon>
        <taxon>Malvaceae</taxon>
        <taxon>Malvoideae</taxon>
        <taxon>Gossypium</taxon>
    </lineage>
</organism>
<proteinExistence type="predicted"/>